<evidence type="ECO:0000256" key="3">
    <source>
        <dbReference type="ARBA" id="ARBA00022473"/>
    </source>
</evidence>
<evidence type="ECO:0000256" key="1">
    <source>
        <dbReference type="ARBA" id="ARBA00004498"/>
    </source>
</evidence>
<evidence type="ECO:0000256" key="7">
    <source>
        <dbReference type="ARBA" id="ARBA00023157"/>
    </source>
</evidence>
<keyword evidence="11" id="KW-0812">Transmembrane</keyword>
<feature type="transmembrane region" description="Helical" evidence="11">
    <location>
        <begin position="15"/>
        <end position="33"/>
    </location>
</feature>
<dbReference type="GO" id="GO:0005125">
    <property type="term" value="F:cytokine activity"/>
    <property type="evidence" value="ECO:0007669"/>
    <property type="project" value="TreeGrafter"/>
</dbReference>
<comment type="function">
    <text evidence="9">Ligand for members of the frizzled family of seven transmembrane receptors.</text>
</comment>
<dbReference type="EMBL" id="KJ000375">
    <property type="protein sequence ID" value="AHY22363.1"/>
    <property type="molecule type" value="mRNA"/>
</dbReference>
<dbReference type="PANTHER" id="PTHR12027:SF70">
    <property type="entry name" value="PROTEIN WNT-16"/>
    <property type="match status" value="1"/>
</dbReference>
<keyword evidence="6 9" id="KW-0879">Wnt signaling pathway</keyword>
<dbReference type="GO" id="GO:0060070">
    <property type="term" value="P:canonical Wnt signaling pathway"/>
    <property type="evidence" value="ECO:0007669"/>
    <property type="project" value="TreeGrafter"/>
</dbReference>
<protein>
    <recommendedName>
        <fullName evidence="9">Protein Wnt</fullName>
    </recommendedName>
</protein>
<keyword evidence="8" id="KW-0449">Lipoprotein</keyword>
<evidence type="ECO:0000256" key="2">
    <source>
        <dbReference type="ARBA" id="ARBA00005683"/>
    </source>
</evidence>
<comment type="similarity">
    <text evidence="2 9">Belongs to the Wnt family.</text>
</comment>
<accession>A0A023VZ61</accession>
<keyword evidence="7" id="KW-1015">Disulfide bond</keyword>
<dbReference type="InterPro" id="IPR005817">
    <property type="entry name" value="Wnt"/>
</dbReference>
<comment type="subcellular location">
    <subcellularLocation>
        <location evidence="1 9">Secreted</location>
        <location evidence="1 9">Extracellular space</location>
        <location evidence="1 9">Extracellular matrix</location>
    </subcellularLocation>
</comment>
<keyword evidence="11" id="KW-1133">Transmembrane helix</keyword>
<evidence type="ECO:0000313" key="12">
    <source>
        <dbReference type="EMBL" id="AHY22363.1"/>
    </source>
</evidence>
<dbReference type="GO" id="GO:0005615">
    <property type="term" value="C:extracellular space"/>
    <property type="evidence" value="ECO:0007669"/>
    <property type="project" value="TreeGrafter"/>
</dbReference>
<feature type="region of interest" description="Disordered" evidence="10">
    <location>
        <begin position="225"/>
        <end position="252"/>
    </location>
</feature>
<sequence length="420" mass="46747">MECISRQNTCKRRNLTYRCGVVCILWISIFLTVPTRTDATWMWLGAASLGAVSVGRDGSHGGRPGQHDVTEAPPIHNILIDPKALCQRFPGLTVEQRRVCANTPDIINMISEGAKVGIIECQRQFSTERWNCSVIGDVNNPFGEVMSTGNRETAFIYAITSAGVVYSVTRSCSVGNLTECGCANPRGQPSSDVVNDDEEWKWGGCTDDVDYGIKLARKFVDSADKFSSSSPSPSPPPSSAMSHPSMTKPGVKEMNLHNNEVGRQLIKSGMKTLYRCHGVSASCSLKTCWKAMPNFKEIGDLVKLRYREGVEVVVRTKKHVRLRRKDRRMRREAIASDELVYMQRSPNYCRTNPDLGIVGTTGRECNRTSTGSDSCDLLCCGRGYNTQVIRRIDRCDCKFIWCCKVKCRVCETVSDIYTCK</sequence>
<keyword evidence="4" id="KW-0964">Secreted</keyword>
<name>A0A023VZ61_PARLI</name>
<dbReference type="GO" id="GO:0030182">
    <property type="term" value="P:neuron differentiation"/>
    <property type="evidence" value="ECO:0007669"/>
    <property type="project" value="TreeGrafter"/>
</dbReference>
<proteinExistence type="evidence at transcript level"/>
<evidence type="ECO:0000256" key="5">
    <source>
        <dbReference type="ARBA" id="ARBA00022530"/>
    </source>
</evidence>
<dbReference type="GO" id="GO:0045165">
    <property type="term" value="P:cell fate commitment"/>
    <property type="evidence" value="ECO:0007669"/>
    <property type="project" value="TreeGrafter"/>
</dbReference>
<dbReference type="Gene3D" id="3.30.2460.20">
    <property type="match status" value="1"/>
</dbReference>
<dbReference type="AlphaFoldDB" id="A0A023VZ61"/>
<dbReference type="PANTHER" id="PTHR12027">
    <property type="entry name" value="WNT RELATED"/>
    <property type="match status" value="1"/>
</dbReference>
<dbReference type="SMART" id="SM00097">
    <property type="entry name" value="WNT1"/>
    <property type="match status" value="1"/>
</dbReference>
<dbReference type="Pfam" id="PF00110">
    <property type="entry name" value="wnt"/>
    <property type="match status" value="1"/>
</dbReference>
<evidence type="ECO:0000256" key="6">
    <source>
        <dbReference type="ARBA" id="ARBA00022687"/>
    </source>
</evidence>
<reference evidence="12" key="1">
    <citation type="journal article" date="2014" name="Genesis">
        <title>A comprehensive survey of wnt and frizzled expression in the sea urchin Paracentrotus lividus.</title>
        <authorList>
            <person name="Robert N."/>
            <person name="Lhomond G."/>
            <person name="Schubert M."/>
            <person name="Croce J.C."/>
        </authorList>
    </citation>
    <scope>NUCLEOTIDE SEQUENCE</scope>
</reference>
<dbReference type="PRINTS" id="PR01349">
    <property type="entry name" value="WNTPROTEIN"/>
</dbReference>
<organism evidence="12">
    <name type="scientific">Paracentrotus lividus</name>
    <name type="common">Common sea urchin</name>
    <dbReference type="NCBI Taxonomy" id="7656"/>
    <lineage>
        <taxon>Eukaryota</taxon>
        <taxon>Metazoa</taxon>
        <taxon>Echinodermata</taxon>
        <taxon>Eleutherozoa</taxon>
        <taxon>Echinozoa</taxon>
        <taxon>Echinoidea</taxon>
        <taxon>Euechinoidea</taxon>
        <taxon>Echinacea</taxon>
        <taxon>Camarodonta</taxon>
        <taxon>Echinidea</taxon>
        <taxon>Echinidae</taxon>
        <taxon>Paracentrotus</taxon>
    </lineage>
</organism>
<dbReference type="CDD" id="cd19344">
    <property type="entry name" value="Wnt_Wnt16"/>
    <property type="match status" value="1"/>
</dbReference>
<evidence type="ECO:0000256" key="9">
    <source>
        <dbReference type="RuleBase" id="RU003500"/>
    </source>
</evidence>
<dbReference type="InterPro" id="IPR043158">
    <property type="entry name" value="Wnt_C"/>
</dbReference>
<evidence type="ECO:0000256" key="11">
    <source>
        <dbReference type="SAM" id="Phobius"/>
    </source>
</evidence>
<dbReference type="FunFam" id="3.30.2460.20:FF:000001">
    <property type="entry name" value="Wnt homolog"/>
    <property type="match status" value="1"/>
</dbReference>
<keyword evidence="3 9" id="KW-0217">Developmental protein</keyword>
<dbReference type="GO" id="GO:0005109">
    <property type="term" value="F:frizzled binding"/>
    <property type="evidence" value="ECO:0007669"/>
    <property type="project" value="TreeGrafter"/>
</dbReference>
<keyword evidence="11" id="KW-0472">Membrane</keyword>
<evidence type="ECO:0000256" key="10">
    <source>
        <dbReference type="SAM" id="MobiDB-lite"/>
    </source>
</evidence>
<evidence type="ECO:0000256" key="4">
    <source>
        <dbReference type="ARBA" id="ARBA00022525"/>
    </source>
</evidence>
<evidence type="ECO:0000256" key="8">
    <source>
        <dbReference type="ARBA" id="ARBA00023288"/>
    </source>
</evidence>
<keyword evidence="5" id="KW-0272">Extracellular matrix</keyword>